<evidence type="ECO:0000256" key="1">
    <source>
        <dbReference type="SAM" id="Phobius"/>
    </source>
</evidence>
<proteinExistence type="predicted"/>
<evidence type="ECO:0000313" key="2">
    <source>
        <dbReference type="EMBL" id="MDQ0165774.1"/>
    </source>
</evidence>
<dbReference type="RefSeq" id="WP_307393302.1">
    <property type="nucleotide sequence ID" value="NZ_BAAADK010000032.1"/>
</dbReference>
<dbReference type="EMBL" id="JAUSTY010000006">
    <property type="protein sequence ID" value="MDQ0165774.1"/>
    <property type="molecule type" value="Genomic_DNA"/>
</dbReference>
<feature type="transmembrane region" description="Helical" evidence="1">
    <location>
        <begin position="14"/>
        <end position="31"/>
    </location>
</feature>
<keyword evidence="1" id="KW-1133">Transmembrane helix</keyword>
<name>A0ABT9VXQ3_9BACI</name>
<protein>
    <submittedName>
        <fullName evidence="2">Uncharacterized protein</fullName>
    </submittedName>
</protein>
<comment type="caution">
    <text evidence="2">The sequence shown here is derived from an EMBL/GenBank/DDBJ whole genome shotgun (WGS) entry which is preliminary data.</text>
</comment>
<accession>A0ABT9VXQ3</accession>
<reference evidence="2 3" key="1">
    <citation type="submission" date="2023-07" db="EMBL/GenBank/DDBJ databases">
        <title>Genomic Encyclopedia of Type Strains, Phase IV (KMG-IV): sequencing the most valuable type-strain genomes for metagenomic binning, comparative biology and taxonomic classification.</title>
        <authorList>
            <person name="Goeker M."/>
        </authorList>
    </citation>
    <scope>NUCLEOTIDE SEQUENCE [LARGE SCALE GENOMIC DNA]</scope>
    <source>
        <strain evidence="2 3">DSM 12751</strain>
    </source>
</reference>
<dbReference type="Proteomes" id="UP001235840">
    <property type="component" value="Unassembled WGS sequence"/>
</dbReference>
<keyword evidence="3" id="KW-1185">Reference proteome</keyword>
<gene>
    <name evidence="2" type="ORF">J2S11_001675</name>
</gene>
<keyword evidence="1" id="KW-0812">Transmembrane</keyword>
<sequence length="94" mass="11378">MDLYLLIEHDLLDLLYTFVSMLSLSLLFYYIHVKLELNRLIRSSHLNKGRLINRIIQLSELVVYWFLDWLHKLKPKIAPRHALFCKSLINVERR</sequence>
<keyword evidence="1" id="KW-0472">Membrane</keyword>
<evidence type="ECO:0000313" key="3">
    <source>
        <dbReference type="Proteomes" id="UP001235840"/>
    </source>
</evidence>
<organism evidence="2 3">
    <name type="scientific">Caldalkalibacillus horti</name>
    <dbReference type="NCBI Taxonomy" id="77523"/>
    <lineage>
        <taxon>Bacteria</taxon>
        <taxon>Bacillati</taxon>
        <taxon>Bacillota</taxon>
        <taxon>Bacilli</taxon>
        <taxon>Bacillales</taxon>
        <taxon>Bacillaceae</taxon>
        <taxon>Caldalkalibacillus</taxon>
    </lineage>
</organism>